<accession>A0AAV9ZX36</accession>
<name>A0AAV9ZX36_9AGAR</name>
<evidence type="ECO:0000313" key="1">
    <source>
        <dbReference type="EMBL" id="KAK6995704.1"/>
    </source>
</evidence>
<proteinExistence type="predicted"/>
<dbReference type="EMBL" id="JAWWNJ010000102">
    <property type="protein sequence ID" value="KAK6995704.1"/>
    <property type="molecule type" value="Genomic_DNA"/>
</dbReference>
<keyword evidence="2" id="KW-1185">Reference proteome</keyword>
<protein>
    <submittedName>
        <fullName evidence="1">Uncharacterized protein</fullName>
    </submittedName>
</protein>
<gene>
    <name evidence="1" type="ORF">R3P38DRAFT_3223683</name>
</gene>
<comment type="caution">
    <text evidence="1">The sequence shown here is derived from an EMBL/GenBank/DDBJ whole genome shotgun (WGS) entry which is preliminary data.</text>
</comment>
<dbReference type="Proteomes" id="UP001362999">
    <property type="component" value="Unassembled WGS sequence"/>
</dbReference>
<sequence>MDSSQVTLDLYCLPTILCNGAALSSLSGKQLSATLETVRAQTTWPRDGTLFIDLNDDAGGKSWPPWELEPCLPLDITNYVRPGTNTVRFIQLEGMAHLTFIVSATRRTASTIKLLRHNTFRLGATAIHDQLLDFTPATVTIAPSLQ</sequence>
<organism evidence="1 2">
    <name type="scientific">Favolaschia claudopus</name>
    <dbReference type="NCBI Taxonomy" id="2862362"/>
    <lineage>
        <taxon>Eukaryota</taxon>
        <taxon>Fungi</taxon>
        <taxon>Dikarya</taxon>
        <taxon>Basidiomycota</taxon>
        <taxon>Agaricomycotina</taxon>
        <taxon>Agaricomycetes</taxon>
        <taxon>Agaricomycetidae</taxon>
        <taxon>Agaricales</taxon>
        <taxon>Marasmiineae</taxon>
        <taxon>Mycenaceae</taxon>
        <taxon>Favolaschia</taxon>
    </lineage>
</organism>
<evidence type="ECO:0000313" key="2">
    <source>
        <dbReference type="Proteomes" id="UP001362999"/>
    </source>
</evidence>
<reference evidence="1 2" key="1">
    <citation type="journal article" date="2024" name="J Genomics">
        <title>Draft genome sequencing and assembly of Favolaschia claudopus CIRM-BRFM 2984 isolated from oak limbs.</title>
        <authorList>
            <person name="Navarro D."/>
            <person name="Drula E."/>
            <person name="Chaduli D."/>
            <person name="Cazenave R."/>
            <person name="Ahrendt S."/>
            <person name="Wang J."/>
            <person name="Lipzen A."/>
            <person name="Daum C."/>
            <person name="Barry K."/>
            <person name="Grigoriev I.V."/>
            <person name="Favel A."/>
            <person name="Rosso M.N."/>
            <person name="Martin F."/>
        </authorList>
    </citation>
    <scope>NUCLEOTIDE SEQUENCE [LARGE SCALE GENOMIC DNA]</scope>
    <source>
        <strain evidence="1 2">CIRM-BRFM 2984</strain>
    </source>
</reference>
<dbReference type="AlphaFoldDB" id="A0AAV9ZX36"/>